<name>A0A285SLB9_9BACL</name>
<keyword evidence="3" id="KW-1185">Reference proteome</keyword>
<accession>A0A285SLB9</accession>
<feature type="transmembrane region" description="Helical" evidence="1">
    <location>
        <begin position="102"/>
        <end position="119"/>
    </location>
</feature>
<evidence type="ECO:0000313" key="3">
    <source>
        <dbReference type="Proteomes" id="UP000219636"/>
    </source>
</evidence>
<keyword evidence="1" id="KW-0472">Membrane</keyword>
<gene>
    <name evidence="2" type="ORF">SAMN05880501_10589</name>
</gene>
<proteinExistence type="predicted"/>
<organism evidence="2 3">
    <name type="scientific">Ureibacillus xyleni</name>
    <dbReference type="NCBI Taxonomy" id="614648"/>
    <lineage>
        <taxon>Bacteria</taxon>
        <taxon>Bacillati</taxon>
        <taxon>Bacillota</taxon>
        <taxon>Bacilli</taxon>
        <taxon>Bacillales</taxon>
        <taxon>Caryophanaceae</taxon>
        <taxon>Ureibacillus</taxon>
    </lineage>
</organism>
<protein>
    <recommendedName>
        <fullName evidence="4">DUF3021 family protein</fullName>
    </recommendedName>
</protein>
<keyword evidence="1" id="KW-1133">Transmembrane helix</keyword>
<evidence type="ECO:0000313" key="2">
    <source>
        <dbReference type="EMBL" id="SOC08478.1"/>
    </source>
</evidence>
<dbReference type="InterPro" id="IPR021560">
    <property type="entry name" value="DUF3021"/>
</dbReference>
<dbReference type="RefSeq" id="WP_161946650.1">
    <property type="nucleotide sequence ID" value="NZ_OBMQ01000005.1"/>
</dbReference>
<dbReference type="EMBL" id="OBMQ01000005">
    <property type="protein sequence ID" value="SOC08478.1"/>
    <property type="molecule type" value="Genomic_DNA"/>
</dbReference>
<reference evidence="3" key="1">
    <citation type="submission" date="2017-08" db="EMBL/GenBank/DDBJ databases">
        <authorList>
            <person name="Varghese N."/>
            <person name="Submissions S."/>
        </authorList>
    </citation>
    <scope>NUCLEOTIDE SEQUENCE [LARGE SCALE GENOMIC DNA]</scope>
    <source>
        <strain evidence="3">JC22</strain>
    </source>
</reference>
<feature type="transmembrane region" description="Helical" evidence="1">
    <location>
        <begin position="75"/>
        <end position="96"/>
    </location>
</feature>
<evidence type="ECO:0008006" key="4">
    <source>
        <dbReference type="Google" id="ProtNLM"/>
    </source>
</evidence>
<evidence type="ECO:0000256" key="1">
    <source>
        <dbReference type="SAM" id="Phobius"/>
    </source>
</evidence>
<feature type="transmembrane region" description="Helical" evidence="1">
    <location>
        <begin position="43"/>
        <end position="63"/>
    </location>
</feature>
<dbReference type="Pfam" id="PF11457">
    <property type="entry name" value="DUF3021"/>
    <property type="match status" value="1"/>
</dbReference>
<dbReference type="AlphaFoldDB" id="A0A285SLB9"/>
<feature type="transmembrane region" description="Helical" evidence="1">
    <location>
        <begin position="12"/>
        <end position="31"/>
    </location>
</feature>
<sequence>MQLSEFIKKVIQQFFIIFTLIIIILTFLRQLYYPESTFDLKSIYIIMTFSFIASLLGFILYSPHNLSAKNTQIRMAIHFLALEALLIILGSVTGIVDSASSRLTLAIQIAVIYGLVRLLSWHQDKKVSDEINEKLNLLKKGLEE</sequence>
<dbReference type="Proteomes" id="UP000219636">
    <property type="component" value="Unassembled WGS sequence"/>
</dbReference>
<keyword evidence="1" id="KW-0812">Transmembrane</keyword>